<accession>A0A8S4RXC1</accession>
<name>A0A8S4RXC1_9NEOP</name>
<evidence type="ECO:0000313" key="1">
    <source>
        <dbReference type="EMBL" id="CAH2241783.1"/>
    </source>
</evidence>
<reference evidence="1" key="1">
    <citation type="submission" date="2022-03" db="EMBL/GenBank/DDBJ databases">
        <authorList>
            <person name="Lindestad O."/>
        </authorList>
    </citation>
    <scope>NUCLEOTIDE SEQUENCE</scope>
</reference>
<comment type="caution">
    <text evidence="1">The sequence shown here is derived from an EMBL/GenBank/DDBJ whole genome shotgun (WGS) entry which is preliminary data.</text>
</comment>
<dbReference type="Proteomes" id="UP000838756">
    <property type="component" value="Unassembled WGS sequence"/>
</dbReference>
<organism evidence="1 2">
    <name type="scientific">Pararge aegeria aegeria</name>
    <dbReference type="NCBI Taxonomy" id="348720"/>
    <lineage>
        <taxon>Eukaryota</taxon>
        <taxon>Metazoa</taxon>
        <taxon>Ecdysozoa</taxon>
        <taxon>Arthropoda</taxon>
        <taxon>Hexapoda</taxon>
        <taxon>Insecta</taxon>
        <taxon>Pterygota</taxon>
        <taxon>Neoptera</taxon>
        <taxon>Endopterygota</taxon>
        <taxon>Lepidoptera</taxon>
        <taxon>Glossata</taxon>
        <taxon>Ditrysia</taxon>
        <taxon>Papilionoidea</taxon>
        <taxon>Nymphalidae</taxon>
        <taxon>Satyrinae</taxon>
        <taxon>Satyrini</taxon>
        <taxon>Parargina</taxon>
        <taxon>Pararge</taxon>
    </lineage>
</organism>
<dbReference type="EMBL" id="CAKXAJ010025589">
    <property type="protein sequence ID" value="CAH2241783.1"/>
    <property type="molecule type" value="Genomic_DNA"/>
</dbReference>
<dbReference type="OrthoDB" id="7294846at2759"/>
<proteinExistence type="predicted"/>
<protein>
    <submittedName>
        <fullName evidence="1">Jg16345 protein</fullName>
    </submittedName>
</protein>
<sequence>MWKIIHDGGYSTEPIELRELKLQLANNSCKCKLCAVHNPSLESDLGFSCYDKEVQVTNSRGSLDRCSQVLHHKKSLAKGNSFYQDEFCPGCRMAMSLIRNVYPKVLKDEESEIKPEMTKSDKSIERSVSLAEKSTSTLDKLTCDHSKISLSDIKSEYSSDKSTIFIGKRNNDKVTFEEIPVGIPKKYPVMSRNCHCMDNFVNSIRPPLAKDFMRF</sequence>
<keyword evidence="2" id="KW-1185">Reference proteome</keyword>
<gene>
    <name evidence="1" type="primary">jg16345</name>
    <name evidence="1" type="ORF">PAEG_LOCUS18189</name>
</gene>
<dbReference type="AlphaFoldDB" id="A0A8S4RXC1"/>
<evidence type="ECO:0000313" key="2">
    <source>
        <dbReference type="Proteomes" id="UP000838756"/>
    </source>
</evidence>